<reference evidence="1" key="1">
    <citation type="submission" date="2018-05" db="EMBL/GenBank/DDBJ databases">
        <authorList>
            <person name="Lanie J.A."/>
            <person name="Ng W.-L."/>
            <person name="Kazmierczak K.M."/>
            <person name="Andrzejewski T.M."/>
            <person name="Davidsen T.M."/>
            <person name="Wayne K.J."/>
            <person name="Tettelin H."/>
            <person name="Glass J.I."/>
            <person name="Rusch D."/>
            <person name="Podicherti R."/>
            <person name="Tsui H.-C.T."/>
            <person name="Winkler M.E."/>
        </authorList>
    </citation>
    <scope>NUCLEOTIDE SEQUENCE</scope>
</reference>
<name>A0A382LMX0_9ZZZZ</name>
<evidence type="ECO:0000313" key="1">
    <source>
        <dbReference type="EMBL" id="SVC38088.1"/>
    </source>
</evidence>
<dbReference type="AlphaFoldDB" id="A0A382LMX0"/>
<dbReference type="EMBL" id="UINC01088124">
    <property type="protein sequence ID" value="SVC38088.1"/>
    <property type="molecule type" value="Genomic_DNA"/>
</dbReference>
<proteinExistence type="predicted"/>
<organism evidence="1">
    <name type="scientific">marine metagenome</name>
    <dbReference type="NCBI Taxonomy" id="408172"/>
    <lineage>
        <taxon>unclassified sequences</taxon>
        <taxon>metagenomes</taxon>
        <taxon>ecological metagenomes</taxon>
    </lineage>
</organism>
<protein>
    <submittedName>
        <fullName evidence="1">Uncharacterized protein</fullName>
    </submittedName>
</protein>
<gene>
    <name evidence="1" type="ORF">METZ01_LOCUS290942</name>
</gene>
<sequence>MKDIIRDLVNHTAGLGFIDSVKVKGTDEVTQFEAMDVDKSVIVNATTHTPVAEFKGEFGMGNLGFLSGIINLESYVADDATVEVSQRERNGEQQPESITFRDTFGNNDQYRFMSKEIVEQQLKTVKFKGVNWDVTIEPSKPRVSELGAVANIYSAITPTFSARTESNNLIFNIGSADSGGHFGKRTFAQNVEGTLSQGWSWPLSQVLAILKLGMSGMCVMQFSDQGALQISIDSGLGKYDYILPAMNQ</sequence>
<accession>A0A382LMX0</accession>